<keyword evidence="3" id="KW-0804">Transcription</keyword>
<dbReference type="PROSITE" id="PS50932">
    <property type="entry name" value="HTH_LACI_2"/>
    <property type="match status" value="1"/>
</dbReference>
<dbReference type="Gene3D" id="1.10.260.40">
    <property type="entry name" value="lambda repressor-like DNA-binding domains"/>
    <property type="match status" value="1"/>
</dbReference>
<evidence type="ECO:0000256" key="1">
    <source>
        <dbReference type="ARBA" id="ARBA00023015"/>
    </source>
</evidence>
<dbReference type="SUPFAM" id="SSF53822">
    <property type="entry name" value="Periplasmic binding protein-like I"/>
    <property type="match status" value="1"/>
</dbReference>
<accession>A0ABW2V7P6</accession>
<dbReference type="Proteomes" id="UP001596528">
    <property type="component" value="Unassembled WGS sequence"/>
</dbReference>
<sequence>MRFNIFDVAKKSGLSVVTVSRVLNDSPTVREKNRKKVLDAIKELGYRPNSAARSLARGKTGIIGLTLTTLQDSLFDNIVKAVNEALEEYGYFLAISIKGQSVRDDGNTDHFLFQKDRVDGIIVLSPTDEDEYVFELKRKGIPFVLVDNQNPAAQASTVNVDNYQGGRDATEHLLKLGHKKIVHIAGPELFLSSRERKRGYSDAMTAAGLTPMIEQAAQFSIRDGYAAVARWLTVGELPSAVFAADDFIALGVFEGLRNEGIRVPEDVSIVGYDDQMFAGEVRPGFTTVRQPAERMGREAVSLLMKGLNGASKRTAAVQLPPQLIVRGSTSAPRDV</sequence>
<dbReference type="InterPro" id="IPR000843">
    <property type="entry name" value="HTH_LacI"/>
</dbReference>
<dbReference type="SMART" id="SM00354">
    <property type="entry name" value="HTH_LACI"/>
    <property type="match status" value="1"/>
</dbReference>
<evidence type="ECO:0000313" key="6">
    <source>
        <dbReference type="Proteomes" id="UP001596528"/>
    </source>
</evidence>
<evidence type="ECO:0000259" key="4">
    <source>
        <dbReference type="PROSITE" id="PS50932"/>
    </source>
</evidence>
<dbReference type="CDD" id="cd01392">
    <property type="entry name" value="HTH_LacI"/>
    <property type="match status" value="1"/>
</dbReference>
<comment type="caution">
    <text evidence="5">The sequence shown here is derived from an EMBL/GenBank/DDBJ whole genome shotgun (WGS) entry which is preliminary data.</text>
</comment>
<dbReference type="InterPro" id="IPR010982">
    <property type="entry name" value="Lambda_DNA-bd_dom_sf"/>
</dbReference>
<gene>
    <name evidence="5" type="ORF">ACFQWB_15075</name>
</gene>
<keyword evidence="2 5" id="KW-0238">DNA-binding</keyword>
<dbReference type="Pfam" id="PF00356">
    <property type="entry name" value="LacI"/>
    <property type="match status" value="1"/>
</dbReference>
<name>A0ABW2V7P6_9BACL</name>
<feature type="domain" description="HTH lacI-type" evidence="4">
    <location>
        <begin position="3"/>
        <end position="57"/>
    </location>
</feature>
<proteinExistence type="predicted"/>
<dbReference type="Pfam" id="PF13377">
    <property type="entry name" value="Peripla_BP_3"/>
    <property type="match status" value="1"/>
</dbReference>
<dbReference type="Gene3D" id="3.40.50.2300">
    <property type="match status" value="2"/>
</dbReference>
<organism evidence="5 6">
    <name type="scientific">Paenibacillus thermoaerophilus</name>
    <dbReference type="NCBI Taxonomy" id="1215385"/>
    <lineage>
        <taxon>Bacteria</taxon>
        <taxon>Bacillati</taxon>
        <taxon>Bacillota</taxon>
        <taxon>Bacilli</taxon>
        <taxon>Bacillales</taxon>
        <taxon>Paenibacillaceae</taxon>
        <taxon>Paenibacillus</taxon>
    </lineage>
</organism>
<protein>
    <submittedName>
        <fullName evidence="5">LacI family DNA-binding transcriptional regulator</fullName>
    </submittedName>
</protein>
<evidence type="ECO:0000256" key="3">
    <source>
        <dbReference type="ARBA" id="ARBA00023163"/>
    </source>
</evidence>
<evidence type="ECO:0000256" key="2">
    <source>
        <dbReference type="ARBA" id="ARBA00023125"/>
    </source>
</evidence>
<dbReference type="EMBL" id="JBHTGQ010000041">
    <property type="protein sequence ID" value="MFC7751241.1"/>
    <property type="molecule type" value="Genomic_DNA"/>
</dbReference>
<dbReference type="PANTHER" id="PTHR30146:SF153">
    <property type="entry name" value="LACTOSE OPERON REPRESSOR"/>
    <property type="match status" value="1"/>
</dbReference>
<dbReference type="CDD" id="cd06267">
    <property type="entry name" value="PBP1_LacI_sugar_binding-like"/>
    <property type="match status" value="1"/>
</dbReference>
<dbReference type="RefSeq" id="WP_138788637.1">
    <property type="nucleotide sequence ID" value="NZ_JBHTGQ010000041.1"/>
</dbReference>
<dbReference type="InterPro" id="IPR028082">
    <property type="entry name" value="Peripla_BP_I"/>
</dbReference>
<dbReference type="GO" id="GO:0003677">
    <property type="term" value="F:DNA binding"/>
    <property type="evidence" value="ECO:0007669"/>
    <property type="project" value="UniProtKB-KW"/>
</dbReference>
<keyword evidence="1" id="KW-0805">Transcription regulation</keyword>
<dbReference type="PANTHER" id="PTHR30146">
    <property type="entry name" value="LACI-RELATED TRANSCRIPTIONAL REPRESSOR"/>
    <property type="match status" value="1"/>
</dbReference>
<dbReference type="SUPFAM" id="SSF47413">
    <property type="entry name" value="lambda repressor-like DNA-binding domains"/>
    <property type="match status" value="1"/>
</dbReference>
<keyword evidence="6" id="KW-1185">Reference proteome</keyword>
<evidence type="ECO:0000313" key="5">
    <source>
        <dbReference type="EMBL" id="MFC7751241.1"/>
    </source>
</evidence>
<reference evidence="6" key="1">
    <citation type="journal article" date="2019" name="Int. J. Syst. Evol. Microbiol.">
        <title>The Global Catalogue of Microorganisms (GCM) 10K type strain sequencing project: providing services to taxonomists for standard genome sequencing and annotation.</title>
        <authorList>
            <consortium name="The Broad Institute Genomics Platform"/>
            <consortium name="The Broad Institute Genome Sequencing Center for Infectious Disease"/>
            <person name="Wu L."/>
            <person name="Ma J."/>
        </authorList>
    </citation>
    <scope>NUCLEOTIDE SEQUENCE [LARGE SCALE GENOMIC DNA]</scope>
    <source>
        <strain evidence="6">JCM 18657</strain>
    </source>
</reference>
<dbReference type="InterPro" id="IPR046335">
    <property type="entry name" value="LacI/GalR-like_sensor"/>
</dbReference>